<name>A0ABR3QWM2_9PLEO</name>
<dbReference type="InterPro" id="IPR043472">
    <property type="entry name" value="Macro_dom-like"/>
</dbReference>
<evidence type="ECO:0000313" key="2">
    <source>
        <dbReference type="Proteomes" id="UP001521785"/>
    </source>
</evidence>
<dbReference type="Gene3D" id="3.40.220.10">
    <property type="entry name" value="Leucine Aminopeptidase, subunit E, domain 1"/>
    <property type="match status" value="1"/>
</dbReference>
<evidence type="ECO:0008006" key="3">
    <source>
        <dbReference type="Google" id="ProtNLM"/>
    </source>
</evidence>
<dbReference type="EMBL" id="JAKJXO020000014">
    <property type="protein sequence ID" value="KAL1596554.1"/>
    <property type="molecule type" value="Genomic_DNA"/>
</dbReference>
<evidence type="ECO:0000313" key="1">
    <source>
        <dbReference type="EMBL" id="KAL1596554.1"/>
    </source>
</evidence>
<gene>
    <name evidence="1" type="ORF">SLS60_009202</name>
</gene>
<sequence length="330" mass="36837">MGAEQLSSVMEAVGKKVDPDLKARIERESEATFGSARLWDDGIIPPEHTRRVLGMGLQMAQGGQNLGVERESKWGVFRILTQLQNMAKPVPSPPPMPSFHILWIEEIYITAFESARHTYNLPTSISITYQRGTLASLPQHVQFDAIVSPANSYARMDGGFDDALSRAFSPENDYLALTRVVQEALYKEHRGFLAPGSCMLVSLDDEKLRGSTETWGCKWLALCPTMKVPQRVDWDREVVYECVWALLAAVDRHNVSVNDGDGKSETKVQNLLMTPLATGYGRWSAERWAAQTVLGMKHFVEAARAGDKWTVMGPTRVMGHAGEVEKTWEL</sequence>
<comment type="caution">
    <text evidence="1">The sequence shown here is derived from an EMBL/GenBank/DDBJ whole genome shotgun (WGS) entry which is preliminary data.</text>
</comment>
<keyword evidence="2" id="KW-1185">Reference proteome</keyword>
<proteinExistence type="predicted"/>
<accession>A0ABR3QWM2</accession>
<protein>
    <recommendedName>
        <fullName evidence="3">Macro domain-like protein</fullName>
    </recommendedName>
</protein>
<organism evidence="1 2">
    <name type="scientific">Paraconiothyrium brasiliense</name>
    <dbReference type="NCBI Taxonomy" id="300254"/>
    <lineage>
        <taxon>Eukaryota</taxon>
        <taxon>Fungi</taxon>
        <taxon>Dikarya</taxon>
        <taxon>Ascomycota</taxon>
        <taxon>Pezizomycotina</taxon>
        <taxon>Dothideomycetes</taxon>
        <taxon>Pleosporomycetidae</taxon>
        <taxon>Pleosporales</taxon>
        <taxon>Massarineae</taxon>
        <taxon>Didymosphaeriaceae</taxon>
        <taxon>Paraconiothyrium</taxon>
    </lineage>
</organism>
<dbReference type="Gene3D" id="3.90.226.10">
    <property type="entry name" value="2-enoyl-CoA Hydratase, Chain A, domain 1"/>
    <property type="match status" value="1"/>
</dbReference>
<dbReference type="SUPFAM" id="SSF52949">
    <property type="entry name" value="Macro domain-like"/>
    <property type="match status" value="1"/>
</dbReference>
<reference evidence="1 2" key="1">
    <citation type="submission" date="2024-02" db="EMBL/GenBank/DDBJ databases">
        <title>De novo assembly and annotation of 12 fungi associated with fruit tree decline syndrome in Ontario, Canada.</title>
        <authorList>
            <person name="Sulman M."/>
            <person name="Ellouze W."/>
            <person name="Ilyukhin E."/>
        </authorList>
    </citation>
    <scope>NUCLEOTIDE SEQUENCE [LARGE SCALE GENOMIC DNA]</scope>
    <source>
        <strain evidence="1 2">M42-189</strain>
    </source>
</reference>
<dbReference type="Proteomes" id="UP001521785">
    <property type="component" value="Unassembled WGS sequence"/>
</dbReference>